<evidence type="ECO:0000313" key="2">
    <source>
        <dbReference type="Proteomes" id="UP001419268"/>
    </source>
</evidence>
<dbReference type="AlphaFoldDB" id="A0AAP0KDU8"/>
<accession>A0AAP0KDU8</accession>
<dbReference type="EMBL" id="JBBNAG010000003">
    <property type="protein sequence ID" value="KAK9149402.1"/>
    <property type="molecule type" value="Genomic_DNA"/>
</dbReference>
<evidence type="ECO:0000313" key="1">
    <source>
        <dbReference type="EMBL" id="KAK9149402.1"/>
    </source>
</evidence>
<gene>
    <name evidence="1" type="ORF">Scep_008159</name>
</gene>
<protein>
    <submittedName>
        <fullName evidence="1">Uncharacterized protein</fullName>
    </submittedName>
</protein>
<dbReference type="Proteomes" id="UP001419268">
    <property type="component" value="Unassembled WGS sequence"/>
</dbReference>
<sequence>MTIETLTVKTYVHTHECQRVEKVRFANYKYLAVVLKDHVYNQHDIALKALKNMC</sequence>
<keyword evidence="2" id="KW-1185">Reference proteome</keyword>
<reference evidence="1 2" key="1">
    <citation type="submission" date="2024-01" db="EMBL/GenBank/DDBJ databases">
        <title>Genome assemblies of Stephania.</title>
        <authorList>
            <person name="Yang L."/>
        </authorList>
    </citation>
    <scope>NUCLEOTIDE SEQUENCE [LARGE SCALE GENOMIC DNA]</scope>
    <source>
        <strain evidence="1">JXDWG</strain>
        <tissue evidence="1">Leaf</tissue>
    </source>
</reference>
<name>A0AAP0KDU8_9MAGN</name>
<proteinExistence type="predicted"/>
<comment type="caution">
    <text evidence="1">The sequence shown here is derived from an EMBL/GenBank/DDBJ whole genome shotgun (WGS) entry which is preliminary data.</text>
</comment>
<organism evidence="1 2">
    <name type="scientific">Stephania cephalantha</name>
    <dbReference type="NCBI Taxonomy" id="152367"/>
    <lineage>
        <taxon>Eukaryota</taxon>
        <taxon>Viridiplantae</taxon>
        <taxon>Streptophyta</taxon>
        <taxon>Embryophyta</taxon>
        <taxon>Tracheophyta</taxon>
        <taxon>Spermatophyta</taxon>
        <taxon>Magnoliopsida</taxon>
        <taxon>Ranunculales</taxon>
        <taxon>Menispermaceae</taxon>
        <taxon>Menispermoideae</taxon>
        <taxon>Cissampelideae</taxon>
        <taxon>Stephania</taxon>
    </lineage>
</organism>